<keyword evidence="1 7" id="KW-0436">Ligase</keyword>
<keyword evidence="5 7" id="KW-0067">ATP-binding</keyword>
<feature type="binding site" evidence="7">
    <location>
        <position position="179"/>
    </location>
    <ligand>
        <name>L-glutamate</name>
        <dbReference type="ChEBI" id="CHEBI:29985"/>
    </ligand>
</feature>
<feature type="binding site" evidence="7">
    <location>
        <position position="103"/>
    </location>
    <ligand>
        <name>Zn(2+)</name>
        <dbReference type="ChEBI" id="CHEBI:29105"/>
    </ligand>
</feature>
<dbReference type="InterPro" id="IPR020058">
    <property type="entry name" value="Glu/Gln-tRNA-synth_Ib_cat-dom"/>
</dbReference>
<evidence type="ECO:0000256" key="5">
    <source>
        <dbReference type="ARBA" id="ARBA00022840"/>
    </source>
</evidence>
<accession>C3X2U3</accession>
<dbReference type="Proteomes" id="UP000003973">
    <property type="component" value="Unassembled WGS sequence"/>
</dbReference>
<proteinExistence type="inferred from homology"/>
<keyword evidence="8" id="KW-0648">Protein biosynthesis</keyword>
<comment type="function">
    <text evidence="7">Catalyzes the tRNA-independent activation of glutamate in presence of ATP and the subsequent transfer of glutamate onto a tRNA(Asp). Glutamate is transferred on the 2-amino-5-(4,5-dihydroxy-2-cyclopenten-1-yl) moiety of the queuosine in the wobble position of the QUC anticodon.</text>
</comment>
<dbReference type="PRINTS" id="PR00987">
    <property type="entry name" value="TRNASYNTHGLU"/>
</dbReference>
<protein>
    <recommendedName>
        <fullName evidence="7">Glutamyl-Q tRNA(Asp) synthetase</fullName>
        <shortName evidence="7">Glu-Q-RSs</shortName>
        <ecNumber evidence="7">6.1.1.-</ecNumber>
    </recommendedName>
</protein>
<dbReference type="InterPro" id="IPR049940">
    <property type="entry name" value="GluQ/Sye"/>
</dbReference>
<evidence type="ECO:0000256" key="4">
    <source>
        <dbReference type="ARBA" id="ARBA00022833"/>
    </source>
</evidence>
<dbReference type="InterPro" id="IPR022380">
    <property type="entry name" value="Glu-Q_tRNA(Asp)_Synthase"/>
</dbReference>
<dbReference type="SUPFAM" id="SSF52374">
    <property type="entry name" value="Nucleotidylyl transferase"/>
    <property type="match status" value="1"/>
</dbReference>
<dbReference type="InterPro" id="IPR000924">
    <property type="entry name" value="Glu/Gln-tRNA-synth"/>
</dbReference>
<sequence>MNRTSYRGRFAPSPTGELHFGSLIAAVGSYLDAKANGGEWIVRIEDVDITRCRPEYETSILQTLEAFGFEWDGPVFRQSGRREYYRDVFESLKKKGFVYGCACTRKEIADFASGIDGAPVYPGTCRNGLPPGKTARAWRLRVPDRVIAFDDAIQGHQSQNLEKDVGDFILLRTDGLFAYQLAVAADDIAQEISHVVRGADLLASTPRQIWLYECLGEKAPAYAHLPLAVNEAGEKLSKQTRAKPIRTNDPAVPLRAALRFLNLHPDKTGSSLHDLWNWAIMNWSVENVPRKQTIKSPI</sequence>
<dbReference type="AlphaFoldDB" id="C3X2U3"/>
<dbReference type="eggNOG" id="COG0008">
    <property type="taxonomic scope" value="Bacteria"/>
</dbReference>
<evidence type="ECO:0000256" key="7">
    <source>
        <dbReference type="HAMAP-Rule" id="MF_01428"/>
    </source>
</evidence>
<dbReference type="Gene3D" id="3.40.50.620">
    <property type="entry name" value="HUPs"/>
    <property type="match status" value="1"/>
</dbReference>
<dbReference type="GO" id="GO:0005524">
    <property type="term" value="F:ATP binding"/>
    <property type="evidence" value="ECO:0007669"/>
    <property type="project" value="UniProtKB-KW"/>
</dbReference>
<dbReference type="NCBIfam" id="NF004315">
    <property type="entry name" value="PRK05710.1-4"/>
    <property type="match status" value="1"/>
</dbReference>
<dbReference type="FunFam" id="3.40.50.620:FF:000093">
    <property type="entry name" value="Glutamyl-Q tRNA(Asp) synthetase"/>
    <property type="match status" value="1"/>
</dbReference>
<comment type="caution">
    <text evidence="10">The sequence shown here is derived from an EMBL/GenBank/DDBJ whole genome shotgun (WGS) entry which is preliminary data.</text>
</comment>
<dbReference type="NCBIfam" id="NF004314">
    <property type="entry name" value="PRK05710.1-3"/>
    <property type="match status" value="1"/>
</dbReference>
<dbReference type="GO" id="GO:0006424">
    <property type="term" value="P:glutamyl-tRNA aminoacylation"/>
    <property type="evidence" value="ECO:0007669"/>
    <property type="project" value="InterPro"/>
</dbReference>
<feature type="binding site" evidence="7">
    <location>
        <begin position="9"/>
        <end position="13"/>
    </location>
    <ligand>
        <name>L-glutamate</name>
        <dbReference type="ChEBI" id="CHEBI:29985"/>
    </ligand>
</feature>
<evidence type="ECO:0000313" key="10">
    <source>
        <dbReference type="EMBL" id="EEO27529.1"/>
    </source>
</evidence>
<feature type="short sequence motif" description="'HIGH' region" evidence="7">
    <location>
        <begin position="12"/>
        <end position="22"/>
    </location>
</feature>
<dbReference type="GO" id="GO:0008270">
    <property type="term" value="F:zinc ion binding"/>
    <property type="evidence" value="ECO:0007669"/>
    <property type="project" value="UniProtKB-UniRule"/>
</dbReference>
<dbReference type="EMBL" id="ACDP02000023">
    <property type="protein sequence ID" value="EEO27529.1"/>
    <property type="molecule type" value="Genomic_DNA"/>
</dbReference>
<feature type="binding site" evidence="7">
    <location>
        <position position="238"/>
    </location>
    <ligand>
        <name>ATP</name>
        <dbReference type="ChEBI" id="CHEBI:30616"/>
    </ligand>
</feature>
<evidence type="ECO:0000256" key="6">
    <source>
        <dbReference type="ARBA" id="ARBA00023146"/>
    </source>
</evidence>
<evidence type="ECO:0000256" key="2">
    <source>
        <dbReference type="ARBA" id="ARBA00022723"/>
    </source>
</evidence>
<evidence type="ECO:0000256" key="8">
    <source>
        <dbReference type="RuleBase" id="RU363037"/>
    </source>
</evidence>
<keyword evidence="2 7" id="KW-0479">Metal-binding</keyword>
<name>C3X2U3_9BURK</name>
<keyword evidence="3 7" id="KW-0547">Nucleotide-binding</keyword>
<feature type="domain" description="Glutamyl/glutaminyl-tRNA synthetase class Ib catalytic" evidence="9">
    <location>
        <begin position="7"/>
        <end position="242"/>
    </location>
</feature>
<feature type="short sequence motif" description="'KMSKS' region" evidence="7">
    <location>
        <begin position="235"/>
        <end position="239"/>
    </location>
</feature>
<feature type="binding site" evidence="7">
    <location>
        <position position="197"/>
    </location>
    <ligand>
        <name>L-glutamate</name>
        <dbReference type="ChEBI" id="CHEBI:29985"/>
    </ligand>
</feature>
<feature type="binding site" evidence="7">
    <location>
        <position position="101"/>
    </location>
    <ligand>
        <name>Zn(2+)</name>
        <dbReference type="ChEBI" id="CHEBI:29105"/>
    </ligand>
</feature>
<keyword evidence="6 7" id="KW-0030">Aminoacyl-tRNA synthetase</keyword>
<dbReference type="PANTHER" id="PTHR43311">
    <property type="entry name" value="GLUTAMATE--TRNA LIGASE"/>
    <property type="match status" value="1"/>
</dbReference>
<dbReference type="GO" id="GO:0005829">
    <property type="term" value="C:cytosol"/>
    <property type="evidence" value="ECO:0007669"/>
    <property type="project" value="TreeGrafter"/>
</dbReference>
<feature type="binding site" evidence="7">
    <location>
        <position position="45"/>
    </location>
    <ligand>
        <name>L-glutamate</name>
        <dbReference type="ChEBI" id="CHEBI:29985"/>
    </ligand>
</feature>
<evidence type="ECO:0000313" key="11">
    <source>
        <dbReference type="Proteomes" id="UP000003973"/>
    </source>
</evidence>
<dbReference type="EC" id="6.1.1.-" evidence="7"/>
<keyword evidence="4 7" id="KW-0862">Zinc</keyword>
<organism evidence="10 11">
    <name type="scientific">Oxalobacter paraformigenes</name>
    <dbReference type="NCBI Taxonomy" id="556268"/>
    <lineage>
        <taxon>Bacteria</taxon>
        <taxon>Pseudomonadati</taxon>
        <taxon>Pseudomonadota</taxon>
        <taxon>Betaproteobacteria</taxon>
        <taxon>Burkholderiales</taxon>
        <taxon>Oxalobacteraceae</taxon>
        <taxon>Oxalobacter</taxon>
    </lineage>
</organism>
<comment type="cofactor">
    <cofactor evidence="7">
        <name>Zn(2+)</name>
        <dbReference type="ChEBI" id="CHEBI:29105"/>
    </cofactor>
    <text evidence="7">Binds 1 zinc ion per subunit.</text>
</comment>
<keyword evidence="11" id="KW-1185">Reference proteome</keyword>
<reference evidence="10" key="1">
    <citation type="submission" date="2011-10" db="EMBL/GenBank/DDBJ databases">
        <title>The Genome Sequence of Oxalobacter formigenes HOxBLS.</title>
        <authorList>
            <consortium name="The Broad Institute Genome Sequencing Platform"/>
            <person name="Earl A."/>
            <person name="Ward D."/>
            <person name="Feldgarden M."/>
            <person name="Gevers D."/>
            <person name="Allison M.J."/>
            <person name="Humphrey S."/>
            <person name="Young S.K."/>
            <person name="Zeng Q."/>
            <person name="Gargeya S."/>
            <person name="Fitzgerald M."/>
            <person name="Haas B."/>
            <person name="Abouelleil A."/>
            <person name="Alvarado L."/>
            <person name="Arachchi H.M."/>
            <person name="Berlin A."/>
            <person name="Brown A."/>
            <person name="Chapman S.B."/>
            <person name="Chen Z."/>
            <person name="Dunbar C."/>
            <person name="Freedman E."/>
            <person name="Gearin G."/>
            <person name="Goldberg J."/>
            <person name="Griggs A."/>
            <person name="Gujja S."/>
            <person name="Heiman D."/>
            <person name="Howarth C."/>
            <person name="Larson L."/>
            <person name="Lui A."/>
            <person name="MacDonald P.J.P."/>
            <person name="Montmayeur A."/>
            <person name="Murphy C."/>
            <person name="Neiman D."/>
            <person name="Pearson M."/>
            <person name="Priest M."/>
            <person name="Roberts A."/>
            <person name="Saif S."/>
            <person name="Shea T."/>
            <person name="Shenoy N."/>
            <person name="Sisk P."/>
            <person name="Stolte C."/>
            <person name="Sykes S."/>
            <person name="Wortman J."/>
            <person name="Nusbaum C."/>
            <person name="Birren B."/>
        </authorList>
    </citation>
    <scope>NUCLEOTIDE SEQUENCE [LARGE SCALE GENOMIC DNA]</scope>
    <source>
        <strain evidence="10">HOxBLS</strain>
    </source>
</reference>
<dbReference type="GO" id="GO:0004818">
    <property type="term" value="F:glutamate-tRNA ligase activity"/>
    <property type="evidence" value="ECO:0007669"/>
    <property type="project" value="TreeGrafter"/>
</dbReference>
<dbReference type="InterPro" id="IPR014729">
    <property type="entry name" value="Rossmann-like_a/b/a_fold"/>
</dbReference>
<evidence type="ECO:0000259" key="9">
    <source>
        <dbReference type="Pfam" id="PF00749"/>
    </source>
</evidence>
<comment type="similarity">
    <text evidence="7">Belongs to the class-I aminoacyl-tRNA synthetase family. GluQ subfamily.</text>
</comment>
<dbReference type="RefSeq" id="WP_005876591.1">
    <property type="nucleotide sequence ID" value="NZ_CABMNL010000001.1"/>
</dbReference>
<dbReference type="Pfam" id="PF00749">
    <property type="entry name" value="tRNA-synt_1c"/>
    <property type="match status" value="1"/>
</dbReference>
<dbReference type="PANTHER" id="PTHR43311:SF1">
    <property type="entry name" value="GLUTAMYL-Q TRNA(ASP) SYNTHETASE"/>
    <property type="match status" value="1"/>
</dbReference>
<feature type="binding site" evidence="7">
    <location>
        <position position="121"/>
    </location>
    <ligand>
        <name>Zn(2+)</name>
        <dbReference type="ChEBI" id="CHEBI:29105"/>
    </ligand>
</feature>
<gene>
    <name evidence="7" type="primary">gluQ</name>
    <name evidence="10" type="ORF">OFAG_00682</name>
</gene>
<dbReference type="HOGENOM" id="CLU_015768_0_1_4"/>
<dbReference type="NCBIfam" id="TIGR03838">
    <property type="entry name" value="queuosine_YadB"/>
    <property type="match status" value="1"/>
</dbReference>
<dbReference type="HAMAP" id="MF_01428">
    <property type="entry name" value="Glu_Q_tRNA_synth"/>
    <property type="match status" value="1"/>
</dbReference>
<evidence type="ECO:0000256" key="3">
    <source>
        <dbReference type="ARBA" id="ARBA00022741"/>
    </source>
</evidence>
<evidence type="ECO:0000256" key="1">
    <source>
        <dbReference type="ARBA" id="ARBA00022598"/>
    </source>
</evidence>
<feature type="binding site" evidence="7">
    <location>
        <position position="125"/>
    </location>
    <ligand>
        <name>Zn(2+)</name>
        <dbReference type="ChEBI" id="CHEBI:29105"/>
    </ligand>
</feature>
<dbReference type="GO" id="GO:0006400">
    <property type="term" value="P:tRNA modification"/>
    <property type="evidence" value="ECO:0007669"/>
    <property type="project" value="InterPro"/>
</dbReference>